<dbReference type="Proteomes" id="UP000593567">
    <property type="component" value="Unassembled WGS sequence"/>
</dbReference>
<evidence type="ECO:0000313" key="14">
    <source>
        <dbReference type="Proteomes" id="UP000593567"/>
    </source>
</evidence>
<dbReference type="GO" id="GO:0008270">
    <property type="term" value="F:zinc ion binding"/>
    <property type="evidence" value="ECO:0007669"/>
    <property type="project" value="UniProtKB-UniRule"/>
</dbReference>
<dbReference type="GO" id="GO:0000124">
    <property type="term" value="C:SAGA complex"/>
    <property type="evidence" value="ECO:0007669"/>
    <property type="project" value="UniProtKB-UniRule"/>
</dbReference>
<evidence type="ECO:0000256" key="2">
    <source>
        <dbReference type="ARBA" id="ARBA00022723"/>
    </source>
</evidence>
<evidence type="ECO:0000256" key="8">
    <source>
        <dbReference type="ARBA" id="ARBA00023163"/>
    </source>
</evidence>
<dbReference type="FunFam" id="3.30.160.60:FF:000118">
    <property type="entry name" value="Ataxin-7-like protein 3"/>
    <property type="match status" value="1"/>
</dbReference>
<dbReference type="InterPro" id="IPR013246">
    <property type="entry name" value="SAGA_su_Sgf11"/>
</dbReference>
<evidence type="ECO:0000256" key="5">
    <source>
        <dbReference type="ARBA" id="ARBA00022853"/>
    </source>
</evidence>
<keyword evidence="6 10" id="KW-0805">Transcription regulation</keyword>
<name>A0A7J7J8S3_BUGNE</name>
<dbReference type="Gene3D" id="3.30.160.60">
    <property type="entry name" value="Classic Zinc Finger"/>
    <property type="match status" value="1"/>
</dbReference>
<dbReference type="Pfam" id="PF08209">
    <property type="entry name" value="Sgf11"/>
    <property type="match status" value="1"/>
</dbReference>
<dbReference type="EMBL" id="VXIV02002858">
    <property type="protein sequence ID" value="KAF6022377.1"/>
    <property type="molecule type" value="Genomic_DNA"/>
</dbReference>
<evidence type="ECO:0000256" key="9">
    <source>
        <dbReference type="ARBA" id="ARBA00023242"/>
    </source>
</evidence>
<keyword evidence="4 10" id="KW-0862">Zinc</keyword>
<dbReference type="InterPro" id="IPR051078">
    <property type="entry name" value="SGF11"/>
</dbReference>
<evidence type="ECO:0000313" key="13">
    <source>
        <dbReference type="EMBL" id="KAF6022377.1"/>
    </source>
</evidence>
<organism evidence="13 14">
    <name type="scientific">Bugula neritina</name>
    <name type="common">Brown bryozoan</name>
    <name type="synonym">Sertularia neritina</name>
    <dbReference type="NCBI Taxonomy" id="10212"/>
    <lineage>
        <taxon>Eukaryota</taxon>
        <taxon>Metazoa</taxon>
        <taxon>Spiralia</taxon>
        <taxon>Lophotrochozoa</taxon>
        <taxon>Bryozoa</taxon>
        <taxon>Gymnolaemata</taxon>
        <taxon>Cheilostomatida</taxon>
        <taxon>Flustrina</taxon>
        <taxon>Buguloidea</taxon>
        <taxon>Bugulidae</taxon>
        <taxon>Bugula</taxon>
    </lineage>
</organism>
<dbReference type="HAMAP" id="MF_03047">
    <property type="entry name" value="Sgf11"/>
    <property type="match status" value="1"/>
</dbReference>
<proteinExistence type="inferred from homology"/>
<evidence type="ECO:0000256" key="4">
    <source>
        <dbReference type="ARBA" id="ARBA00022833"/>
    </source>
</evidence>
<feature type="region of interest" description="Disordered" evidence="12">
    <location>
        <begin position="316"/>
        <end position="354"/>
    </location>
</feature>
<evidence type="ECO:0000256" key="1">
    <source>
        <dbReference type="ARBA" id="ARBA00004123"/>
    </source>
</evidence>
<keyword evidence="2 10" id="KW-0479">Metal-binding</keyword>
<keyword evidence="14" id="KW-1185">Reference proteome</keyword>
<dbReference type="OrthoDB" id="21557at2759"/>
<accession>A0A7J7J8S3</accession>
<comment type="caution">
    <text evidence="13">The sequence shown here is derived from an EMBL/GenBank/DDBJ whole genome shotgun (WGS) entry which is preliminary data.</text>
</comment>
<comment type="domain">
    <text evidence="10">The C-terminal SGF11-type zinc-finger domain forms part of the 'catalytic lobe' of the SAGA deubiquitination module.</text>
</comment>
<sequence>MHFIFPYLTFELYACRLKSRIMEILPAVPDELFSDTFSSAALGLEEEGSDAADIKAAALDLVLEDIITNVIFGFSLEIHRMCKKGVLFIEDTDTESIQQFKIVDTPGFDIFGQELKKKSLECVCPNCERLMAASRFAPHLEKCMGMGRCSSRVASRRIANNISKQEGSDNDSLGGDNDIDNDWSTGKRSKKVKKEKYSSSLKGRGRPANKMRTEAAGELDVSTLLAMDVEQRKSVLMNICGALSEPNSKKICTRPAKCTLHSDEVRQLSRHNFLVDNGSQRVLTPTAGCHPLPPDDEVDIDIDTFDDLDSQILRDALWEKDRTPTASPADSTSTVNSNSSKKRGRKKKSKRNDK</sequence>
<reference evidence="13" key="1">
    <citation type="submission" date="2020-06" db="EMBL/GenBank/DDBJ databases">
        <title>Draft genome of Bugula neritina, a colonial animal packing powerful symbionts and potential medicines.</title>
        <authorList>
            <person name="Rayko M."/>
        </authorList>
    </citation>
    <scope>NUCLEOTIDE SEQUENCE [LARGE SCALE GENOMIC DNA]</scope>
    <source>
        <strain evidence="13">Kwan_BN1</strain>
    </source>
</reference>
<evidence type="ECO:0000256" key="6">
    <source>
        <dbReference type="ARBA" id="ARBA00023015"/>
    </source>
</evidence>
<dbReference type="Gene3D" id="6.10.140.1270">
    <property type="match status" value="1"/>
</dbReference>
<feature type="compositionally biased region" description="Low complexity" evidence="12">
    <location>
        <begin position="324"/>
        <end position="339"/>
    </location>
</feature>
<dbReference type="PANTHER" id="PTHR46367:SF1">
    <property type="entry name" value="ATAXIN-7-LIKE PROTEIN 3"/>
    <property type="match status" value="1"/>
</dbReference>
<comment type="domain">
    <text evidence="10">The long N-terminal helix forms part of the 'assembly lobe' of the SAGA deubiquitination module.</text>
</comment>
<feature type="compositionally biased region" description="Low complexity" evidence="12">
    <location>
        <begin position="170"/>
        <end position="186"/>
    </location>
</feature>
<dbReference type="AlphaFoldDB" id="A0A7J7J8S3"/>
<feature type="compositionally biased region" description="Basic residues" evidence="12">
    <location>
        <begin position="340"/>
        <end position="354"/>
    </location>
</feature>
<evidence type="ECO:0000256" key="3">
    <source>
        <dbReference type="ARBA" id="ARBA00022771"/>
    </source>
</evidence>
<evidence type="ECO:0000256" key="12">
    <source>
        <dbReference type="SAM" id="MobiDB-lite"/>
    </source>
</evidence>
<comment type="subunit">
    <text evidence="10">Component of some SAGA transcription coactivator-HAT complexes. Within the SAGA complex, participates to a subcomplex of SAGA called the DUB module (deubiquitination module).</text>
</comment>
<protein>
    <recommendedName>
        <fullName evidence="10">SAGA-associated factor 11 homolog</fullName>
    </recommendedName>
</protein>
<gene>
    <name evidence="13" type="ORF">EB796_019317</name>
</gene>
<evidence type="ECO:0000256" key="10">
    <source>
        <dbReference type="HAMAP-Rule" id="MF_03047"/>
    </source>
</evidence>
<keyword evidence="3 10" id="KW-0863">Zinc-finger</keyword>
<comment type="similarity">
    <text evidence="10 11">Belongs to the SGF11 family.</text>
</comment>
<feature type="region of interest" description="Disordered" evidence="12">
    <location>
        <begin position="161"/>
        <end position="211"/>
    </location>
</feature>
<evidence type="ECO:0000256" key="11">
    <source>
        <dbReference type="RuleBase" id="RU261113"/>
    </source>
</evidence>
<evidence type="ECO:0000256" key="7">
    <source>
        <dbReference type="ARBA" id="ARBA00023159"/>
    </source>
</evidence>
<keyword evidence="9 10" id="KW-0539">Nucleus</keyword>
<comment type="subcellular location">
    <subcellularLocation>
        <location evidence="1 10 11">Nucleus</location>
    </subcellularLocation>
</comment>
<keyword evidence="7 10" id="KW-0010">Activator</keyword>
<dbReference type="GO" id="GO:0006357">
    <property type="term" value="P:regulation of transcription by RNA polymerase II"/>
    <property type="evidence" value="ECO:0007669"/>
    <property type="project" value="TreeGrafter"/>
</dbReference>
<dbReference type="PANTHER" id="PTHR46367">
    <property type="entry name" value="ATAXIN-7-LIKE PROTEIN 3"/>
    <property type="match status" value="1"/>
</dbReference>
<keyword evidence="5 10" id="KW-0156">Chromatin regulator</keyword>
<dbReference type="GO" id="GO:0071819">
    <property type="term" value="C:DUBm complex"/>
    <property type="evidence" value="ECO:0007669"/>
    <property type="project" value="UniProtKB-UniRule"/>
</dbReference>
<feature type="zinc finger region" description="SGF11-type" evidence="10">
    <location>
        <begin position="122"/>
        <end position="143"/>
    </location>
</feature>
<dbReference type="GO" id="GO:0006325">
    <property type="term" value="P:chromatin organization"/>
    <property type="evidence" value="ECO:0007669"/>
    <property type="project" value="UniProtKB-KW"/>
</dbReference>
<keyword evidence="8 10" id="KW-0804">Transcription</keyword>
<dbReference type="GO" id="GO:0003713">
    <property type="term" value="F:transcription coactivator activity"/>
    <property type="evidence" value="ECO:0007669"/>
    <property type="project" value="UniProtKB-UniRule"/>
</dbReference>
<comment type="function">
    <text evidence="10 11">Component of the transcription regulatory histone acetylation (HAT) complex SAGA, a multiprotein complex that activates transcription by remodeling chromatin and mediating histone acetylation and deubiquitination. Within the SAGA complex, participates in a subcomplex that specifically deubiquitinates histone H2B. The SAGA complex is recruited to specific gene promoters by activators, where it is required for transcription.</text>
</comment>